<dbReference type="AlphaFoldDB" id="A0A1V4IAG1"/>
<evidence type="ECO:0000313" key="8">
    <source>
        <dbReference type="EMBL" id="OPJ56982.1"/>
    </source>
</evidence>
<dbReference type="RefSeq" id="WP_079410435.1">
    <property type="nucleotide sequence ID" value="NZ_MZGW01000001.1"/>
</dbReference>
<keyword evidence="5 6" id="KW-0472">Membrane</keyword>
<dbReference type="SUPFAM" id="SSF103473">
    <property type="entry name" value="MFS general substrate transporter"/>
    <property type="match status" value="1"/>
</dbReference>
<proteinExistence type="predicted"/>
<dbReference type="OrthoDB" id="9773404at2"/>
<dbReference type="Gene3D" id="1.20.1250.20">
    <property type="entry name" value="MFS general substrate transporter like domains"/>
    <property type="match status" value="2"/>
</dbReference>
<dbReference type="InterPro" id="IPR020846">
    <property type="entry name" value="MFS_dom"/>
</dbReference>
<evidence type="ECO:0000259" key="7">
    <source>
        <dbReference type="PROSITE" id="PS50850"/>
    </source>
</evidence>
<evidence type="ECO:0000256" key="1">
    <source>
        <dbReference type="ARBA" id="ARBA00004651"/>
    </source>
</evidence>
<dbReference type="GO" id="GO:0005886">
    <property type="term" value="C:plasma membrane"/>
    <property type="evidence" value="ECO:0007669"/>
    <property type="project" value="UniProtKB-SubCell"/>
</dbReference>
<feature type="transmembrane region" description="Helical" evidence="6">
    <location>
        <begin position="309"/>
        <end position="328"/>
    </location>
</feature>
<feature type="transmembrane region" description="Helical" evidence="6">
    <location>
        <begin position="164"/>
        <end position="183"/>
    </location>
</feature>
<organism evidence="8 9">
    <name type="scientific">Alkalithermobacter paradoxus</name>
    <dbReference type="NCBI Taxonomy" id="29349"/>
    <lineage>
        <taxon>Bacteria</taxon>
        <taxon>Bacillati</taxon>
        <taxon>Bacillota</taxon>
        <taxon>Clostridia</taxon>
        <taxon>Peptostreptococcales</taxon>
        <taxon>Tepidibacteraceae</taxon>
        <taxon>Alkalithermobacter</taxon>
    </lineage>
</organism>
<dbReference type="Proteomes" id="UP000190140">
    <property type="component" value="Unassembled WGS sequence"/>
</dbReference>
<feature type="transmembrane region" description="Helical" evidence="6">
    <location>
        <begin position="340"/>
        <end position="363"/>
    </location>
</feature>
<feature type="transmembrane region" description="Helical" evidence="6">
    <location>
        <begin position="7"/>
        <end position="27"/>
    </location>
</feature>
<feature type="transmembrane region" description="Helical" evidence="6">
    <location>
        <begin position="280"/>
        <end position="297"/>
    </location>
</feature>
<dbReference type="PANTHER" id="PTHR43826:SF3">
    <property type="entry name" value="GLUCOSE-6-PHOSPHATE EXCHANGER SLC37A4"/>
    <property type="match status" value="1"/>
</dbReference>
<keyword evidence="4 6" id="KW-1133">Transmembrane helix</keyword>
<feature type="transmembrane region" description="Helical" evidence="6">
    <location>
        <begin position="214"/>
        <end position="238"/>
    </location>
</feature>
<dbReference type="PANTHER" id="PTHR43826">
    <property type="entry name" value="GLUCOSE-6-PHOSPHATE EXCHANGER SLC37A4"/>
    <property type="match status" value="1"/>
</dbReference>
<gene>
    <name evidence="8" type="primary">sauU_1</name>
    <name evidence="8" type="ORF">CLOTH_02640</name>
</gene>
<dbReference type="GO" id="GO:0035435">
    <property type="term" value="P:phosphate ion transmembrane transport"/>
    <property type="evidence" value="ECO:0007669"/>
    <property type="project" value="TreeGrafter"/>
</dbReference>
<dbReference type="InterPro" id="IPR011701">
    <property type="entry name" value="MFS"/>
</dbReference>
<feature type="transmembrane region" description="Helical" evidence="6">
    <location>
        <begin position="75"/>
        <end position="94"/>
    </location>
</feature>
<comment type="caution">
    <text evidence="8">The sequence shown here is derived from an EMBL/GenBank/DDBJ whole genome shotgun (WGS) entry which is preliminary data.</text>
</comment>
<dbReference type="Pfam" id="PF07690">
    <property type="entry name" value="MFS_1"/>
    <property type="match status" value="1"/>
</dbReference>
<evidence type="ECO:0000313" key="9">
    <source>
        <dbReference type="Proteomes" id="UP000190140"/>
    </source>
</evidence>
<name>A0A1V4IAG1_9FIRM</name>
<keyword evidence="9" id="KW-1185">Reference proteome</keyword>
<dbReference type="GO" id="GO:0061513">
    <property type="term" value="F:glucose 6-phosphate:phosphate antiporter activity"/>
    <property type="evidence" value="ECO:0007669"/>
    <property type="project" value="TreeGrafter"/>
</dbReference>
<protein>
    <submittedName>
        <fullName evidence="8">Putative sulfoacetate transporter SauU</fullName>
    </submittedName>
</protein>
<dbReference type="InterPro" id="IPR051337">
    <property type="entry name" value="OPA_Antiporter"/>
</dbReference>
<accession>A0A1V4IAG1</accession>
<feature type="transmembrane region" description="Helical" evidence="6">
    <location>
        <begin position="250"/>
        <end position="268"/>
    </location>
</feature>
<evidence type="ECO:0000256" key="4">
    <source>
        <dbReference type="ARBA" id="ARBA00022989"/>
    </source>
</evidence>
<dbReference type="STRING" id="29349.CLOTH_02640"/>
<dbReference type="EMBL" id="MZGW01000001">
    <property type="protein sequence ID" value="OPJ56982.1"/>
    <property type="molecule type" value="Genomic_DNA"/>
</dbReference>
<dbReference type="InterPro" id="IPR036259">
    <property type="entry name" value="MFS_trans_sf"/>
</dbReference>
<feature type="transmembrane region" description="Helical" evidence="6">
    <location>
        <begin position="136"/>
        <end position="158"/>
    </location>
</feature>
<comment type="subcellular location">
    <subcellularLocation>
        <location evidence="1">Cell membrane</location>
        <topology evidence="1">Multi-pass membrane protein</topology>
    </subcellularLocation>
</comment>
<keyword evidence="3 6" id="KW-0812">Transmembrane</keyword>
<feature type="domain" description="Major facilitator superfamily (MFS) profile" evidence="7">
    <location>
        <begin position="8"/>
        <end position="395"/>
    </location>
</feature>
<evidence type="ECO:0000256" key="5">
    <source>
        <dbReference type="ARBA" id="ARBA00023136"/>
    </source>
</evidence>
<feature type="transmembrane region" description="Helical" evidence="6">
    <location>
        <begin position="369"/>
        <end position="390"/>
    </location>
</feature>
<reference evidence="8 9" key="1">
    <citation type="submission" date="2017-03" db="EMBL/GenBank/DDBJ databases">
        <title>Genome sequence of Clostridium thermoalcaliphilum DSM 7309.</title>
        <authorList>
            <person name="Poehlein A."/>
            <person name="Daniel R."/>
        </authorList>
    </citation>
    <scope>NUCLEOTIDE SEQUENCE [LARGE SCALE GENOMIC DNA]</scope>
    <source>
        <strain evidence="8 9">DSM 7309</strain>
    </source>
</reference>
<sequence>MKNNKRYFILISLVGALILVFIQRLYIGIMQDYLIEKLGLTLRQLSNLSSSTLYGYAIMQIPVGILVDKVGVRKVTIWGMALTFLSSILFTYATSYTLAIVARFFIGVGTSVVVVSIMKVQALWFDKKDFSKLSSIVSFIGNLGMLLATVPLAYFISIFGEKNALIAIIVLTFMVLASVVLFVEDKNIEKEEQESRVFNSIKEVVLNKCTYPPLLIIMFFVSTMTSFTSIWGITYLVNEYSLSTIDASKYMSFLSLGFILGAFLVGVMDKVFKGDYKKNLKLFTFIYLLLWVYVLIIKKGNVNLRILPIIFILMGICIMFHLLAFTAVKDVNKLENSGVATATINMSEFIGSGILNLAIALLIDSNFSYSGSLFVIIIYSFISFISSLFIDKSNLDLE</sequence>
<keyword evidence="2" id="KW-0813">Transport</keyword>
<feature type="transmembrane region" description="Helical" evidence="6">
    <location>
        <begin position="100"/>
        <end position="124"/>
    </location>
</feature>
<evidence type="ECO:0000256" key="6">
    <source>
        <dbReference type="SAM" id="Phobius"/>
    </source>
</evidence>
<evidence type="ECO:0000256" key="3">
    <source>
        <dbReference type="ARBA" id="ARBA00022692"/>
    </source>
</evidence>
<dbReference type="PROSITE" id="PS50850">
    <property type="entry name" value="MFS"/>
    <property type="match status" value="1"/>
</dbReference>
<evidence type="ECO:0000256" key="2">
    <source>
        <dbReference type="ARBA" id="ARBA00022448"/>
    </source>
</evidence>